<evidence type="ECO:0000259" key="6">
    <source>
        <dbReference type="PROSITE" id="PS50885"/>
    </source>
</evidence>
<reference evidence="8" key="1">
    <citation type="submission" date="2017-07" db="EMBL/GenBank/DDBJ databases">
        <authorList>
            <person name="Varghese N."/>
            <person name="Submissions S."/>
        </authorList>
    </citation>
    <scope>NUCLEOTIDE SEQUENCE [LARGE SCALE GENOMIC DNA]</scope>
    <source>
        <strain evidence="8">NLAE-zl-C134</strain>
    </source>
</reference>
<keyword evidence="5" id="KW-1133">Transmembrane helix</keyword>
<accession>A0A315ZP67</accession>
<keyword evidence="5" id="KW-0472">Membrane</keyword>
<evidence type="ECO:0000256" key="2">
    <source>
        <dbReference type="ARBA" id="ARBA00022553"/>
    </source>
</evidence>
<organism evidence="7 8">
    <name type="scientific">Faecalicatena contorta</name>
    <dbReference type="NCBI Taxonomy" id="39482"/>
    <lineage>
        <taxon>Bacteria</taxon>
        <taxon>Bacillati</taxon>
        <taxon>Bacillota</taxon>
        <taxon>Clostridia</taxon>
        <taxon>Lachnospirales</taxon>
        <taxon>Lachnospiraceae</taxon>
        <taxon>Faecalicatena</taxon>
    </lineage>
</organism>
<feature type="domain" description="HAMP" evidence="6">
    <location>
        <begin position="311"/>
        <end position="364"/>
    </location>
</feature>
<evidence type="ECO:0000313" key="7">
    <source>
        <dbReference type="EMBL" id="SUQ16180.1"/>
    </source>
</evidence>
<evidence type="ECO:0000256" key="1">
    <source>
        <dbReference type="ARBA" id="ARBA00004370"/>
    </source>
</evidence>
<evidence type="ECO:0000256" key="3">
    <source>
        <dbReference type="ARBA" id="ARBA00022679"/>
    </source>
</evidence>
<dbReference type="InterPro" id="IPR050640">
    <property type="entry name" value="Bact_2-comp_sensor_kinase"/>
</dbReference>
<evidence type="ECO:0000256" key="4">
    <source>
        <dbReference type="ARBA" id="ARBA00022777"/>
    </source>
</evidence>
<dbReference type="SUPFAM" id="SSF55874">
    <property type="entry name" value="ATPase domain of HSP90 chaperone/DNA topoisomerase II/histidine kinase"/>
    <property type="match status" value="1"/>
</dbReference>
<protein>
    <submittedName>
        <fullName evidence="7">Two-component system, sensor histidine kinase YesM</fullName>
    </submittedName>
</protein>
<dbReference type="OrthoDB" id="370211at2"/>
<keyword evidence="2" id="KW-0597">Phosphoprotein</keyword>
<gene>
    <name evidence="7" type="ORF">SAMN05216529_12322</name>
</gene>
<comment type="subcellular location">
    <subcellularLocation>
        <location evidence="1">Membrane</location>
    </subcellularLocation>
</comment>
<dbReference type="RefSeq" id="WP_109714583.1">
    <property type="nucleotide sequence ID" value="NZ_QGDS01000023.1"/>
</dbReference>
<keyword evidence="4 7" id="KW-0418">Kinase</keyword>
<sequence length="595" mass="68355">MKFQKKIILVYAAFSVLITGIFAAAYYNLNVRQYKEREYGNIKTVSHVKLQQMEDTLEGMESAITWVLSDIEVLEALKRLATMETNSYEDMYFSESTATVRSKMNSYYLTEKFYRTIFFNKMGVTIANNNYAATALDSEADYQSYPWVEKVSSHGGRDVILGLHQDDWGNRIRPQVISVVKEIQGMDMGYIEVQKDKKSLDIMMENSDSRITYIFYTKDGRFIYSDTDTADADYYWKVMQENPTDIRKIETESGEEALCLMQQSAFQDVVLLTVTRVDISRSAVLAVLPVSLLLLFGALVLSLGYIYLTSRQLTKPIQQLQHFMDTTRLDNMEAEIPEKISNDEIEALYVSYKDVMNRLNDSMLKEKRMSLLSLQAQFDLLQAQVNPHFIYNVLNVISSRGMVSDDEVICDMCSQLAGMLRYSTNTKDKYAVVRQEIEYLELYLGLLKYRYDYKFSYTIEVDSRIYTRPLPKIVLQQIVENAVNHGYRGSTDVIRVKVSGGQNEDGWYLKVHDDGQGIGEEKLVKINKNISYTKNKFTIHRSDVELEIGGMGLVNTYARLYLLYNEDLIFEILPAEGGGTDVIIGVKEKRGEKDV</sequence>
<dbReference type="EMBL" id="UHJJ01000023">
    <property type="protein sequence ID" value="SUQ16180.1"/>
    <property type="molecule type" value="Genomic_DNA"/>
</dbReference>
<keyword evidence="8" id="KW-1185">Reference proteome</keyword>
<dbReference type="Gene3D" id="3.30.565.10">
    <property type="entry name" value="Histidine kinase-like ATPase, C-terminal domain"/>
    <property type="match status" value="1"/>
</dbReference>
<evidence type="ECO:0000313" key="8">
    <source>
        <dbReference type="Proteomes" id="UP000254051"/>
    </source>
</evidence>
<dbReference type="InterPro" id="IPR010559">
    <property type="entry name" value="Sig_transdc_His_kin_internal"/>
</dbReference>
<dbReference type="InterPro" id="IPR003594">
    <property type="entry name" value="HATPase_dom"/>
</dbReference>
<dbReference type="GO" id="GO:0016020">
    <property type="term" value="C:membrane"/>
    <property type="evidence" value="ECO:0007669"/>
    <property type="project" value="UniProtKB-SubCell"/>
</dbReference>
<keyword evidence="5" id="KW-0812">Transmembrane</keyword>
<feature type="transmembrane region" description="Helical" evidence="5">
    <location>
        <begin position="283"/>
        <end position="308"/>
    </location>
</feature>
<dbReference type="Gene3D" id="6.10.340.10">
    <property type="match status" value="1"/>
</dbReference>
<dbReference type="Pfam" id="PF02518">
    <property type="entry name" value="HATPase_c"/>
    <property type="match status" value="1"/>
</dbReference>
<dbReference type="PANTHER" id="PTHR34220">
    <property type="entry name" value="SENSOR HISTIDINE KINASE YPDA"/>
    <property type="match status" value="1"/>
</dbReference>
<evidence type="ECO:0000256" key="5">
    <source>
        <dbReference type="SAM" id="Phobius"/>
    </source>
</evidence>
<dbReference type="InterPro" id="IPR036890">
    <property type="entry name" value="HATPase_C_sf"/>
</dbReference>
<dbReference type="Proteomes" id="UP000254051">
    <property type="component" value="Unassembled WGS sequence"/>
</dbReference>
<dbReference type="Pfam" id="PF06580">
    <property type="entry name" value="His_kinase"/>
    <property type="match status" value="1"/>
</dbReference>
<dbReference type="InterPro" id="IPR003660">
    <property type="entry name" value="HAMP_dom"/>
</dbReference>
<dbReference type="GO" id="GO:0000155">
    <property type="term" value="F:phosphorelay sensor kinase activity"/>
    <property type="evidence" value="ECO:0007669"/>
    <property type="project" value="InterPro"/>
</dbReference>
<keyword evidence="3" id="KW-0808">Transferase</keyword>
<proteinExistence type="predicted"/>
<name>A0A315ZP67_9FIRM</name>
<dbReference type="PANTHER" id="PTHR34220:SF7">
    <property type="entry name" value="SENSOR HISTIDINE KINASE YPDA"/>
    <property type="match status" value="1"/>
</dbReference>
<dbReference type="AlphaFoldDB" id="A0A315ZP67"/>
<dbReference type="PROSITE" id="PS50885">
    <property type="entry name" value="HAMP"/>
    <property type="match status" value="1"/>
</dbReference>